<feature type="region of interest" description="Disordered" evidence="8">
    <location>
        <begin position="29"/>
        <end position="72"/>
    </location>
</feature>
<proteinExistence type="predicted"/>
<evidence type="ECO:0000256" key="2">
    <source>
        <dbReference type="ARBA" id="ARBA00022670"/>
    </source>
</evidence>
<evidence type="ECO:0000256" key="3">
    <source>
        <dbReference type="ARBA" id="ARBA00022723"/>
    </source>
</evidence>
<keyword evidence="6" id="KW-0482">Metalloprotease</keyword>
<dbReference type="GO" id="GO:0016787">
    <property type="term" value="F:hydrolase activity"/>
    <property type="evidence" value="ECO:0007669"/>
    <property type="project" value="UniProtKB-KW"/>
</dbReference>
<name>A0ABW3J6P1_9HYPH</name>
<dbReference type="CDD" id="cd12797">
    <property type="entry name" value="M23_peptidase"/>
    <property type="match status" value="1"/>
</dbReference>
<gene>
    <name evidence="11" type="ORF">ACFQ2F_02120</name>
</gene>
<feature type="chain" id="PRO_5046361287" evidence="9">
    <location>
        <begin position="33"/>
        <end position="464"/>
    </location>
</feature>
<dbReference type="SUPFAM" id="SSF51261">
    <property type="entry name" value="Duplicated hybrid motif"/>
    <property type="match status" value="1"/>
</dbReference>
<keyword evidence="2" id="KW-0645">Protease</keyword>
<dbReference type="PANTHER" id="PTHR21666:SF288">
    <property type="entry name" value="CELL DIVISION PROTEIN YTFB"/>
    <property type="match status" value="1"/>
</dbReference>
<feature type="coiled-coil region" evidence="7">
    <location>
        <begin position="194"/>
        <end position="289"/>
    </location>
</feature>
<evidence type="ECO:0000256" key="8">
    <source>
        <dbReference type="SAM" id="MobiDB-lite"/>
    </source>
</evidence>
<keyword evidence="3" id="KW-0479">Metal-binding</keyword>
<dbReference type="Pfam" id="PF01551">
    <property type="entry name" value="Peptidase_M23"/>
    <property type="match status" value="1"/>
</dbReference>
<reference evidence="12" key="1">
    <citation type="journal article" date="2019" name="Int. J. Syst. Evol. Microbiol.">
        <title>The Global Catalogue of Microorganisms (GCM) 10K type strain sequencing project: providing services to taxonomists for standard genome sequencing and annotation.</title>
        <authorList>
            <consortium name="The Broad Institute Genomics Platform"/>
            <consortium name="The Broad Institute Genome Sequencing Center for Infectious Disease"/>
            <person name="Wu L."/>
            <person name="Ma J."/>
        </authorList>
    </citation>
    <scope>NUCLEOTIDE SEQUENCE [LARGE SCALE GENOMIC DNA]</scope>
    <source>
        <strain evidence="12">CCUG 61697</strain>
    </source>
</reference>
<evidence type="ECO:0000256" key="4">
    <source>
        <dbReference type="ARBA" id="ARBA00022801"/>
    </source>
</evidence>
<evidence type="ECO:0000313" key="11">
    <source>
        <dbReference type="EMBL" id="MFD0985888.1"/>
    </source>
</evidence>
<sequence length="464" mass="50912">MAGPLSFGSRIPSRVALMLAFALSLLPASAPAQDEPESGSPPSIDEELTRDEAKQKLEATQEELEASRSREEGLAEDVVELAKERAKLNEALIEAGRRVQASEAKLSKTEAKLKEMSDQVEAVQSSITDRQRTIVKMLSAMQRIGRTPPPALVTPREDALASVRSAMLLAKVFPELKYQADLLSDELDRLVALEEGIREERDREKQDAEKLADERNRLDQLLKAKKQRLQASQSELVAVKEQAEEQAQQVGTLGELVEKLDERIAKAEIAQYEAEMAAEQALRKRQEQQMLGGEDDNLIEVKPESKKVAFASPDRMKPAMPFDETKGELPLPAQGSYIAKFGDDDELGGTRKGVSLSTRPRARVTAPADGWVVYSGPFRSYGQLLILNAGGGYHILLAGMNRIDVTVGQFVLAGEPIAEMGVASGNDDKDGAASRPALYVEFRKDGRPIDPDPWWAELSDKVQG</sequence>
<feature type="signal peptide" evidence="9">
    <location>
        <begin position="1"/>
        <end position="32"/>
    </location>
</feature>
<evidence type="ECO:0000259" key="10">
    <source>
        <dbReference type="Pfam" id="PF01551"/>
    </source>
</evidence>
<feature type="domain" description="M23ase beta-sheet core" evidence="10">
    <location>
        <begin position="351"/>
        <end position="451"/>
    </location>
</feature>
<feature type="compositionally biased region" description="Basic and acidic residues" evidence="8">
    <location>
        <begin position="50"/>
        <end position="72"/>
    </location>
</feature>
<keyword evidence="4 11" id="KW-0378">Hydrolase</keyword>
<evidence type="ECO:0000256" key="5">
    <source>
        <dbReference type="ARBA" id="ARBA00022833"/>
    </source>
</evidence>
<comment type="cofactor">
    <cofactor evidence="1">
        <name>Zn(2+)</name>
        <dbReference type="ChEBI" id="CHEBI:29105"/>
    </cofactor>
</comment>
<dbReference type="EMBL" id="JBHTJO010000001">
    <property type="protein sequence ID" value="MFD0985888.1"/>
    <property type="molecule type" value="Genomic_DNA"/>
</dbReference>
<evidence type="ECO:0000256" key="6">
    <source>
        <dbReference type="ARBA" id="ARBA00023049"/>
    </source>
</evidence>
<keyword evidence="7" id="KW-0175">Coiled coil</keyword>
<dbReference type="InterPro" id="IPR050570">
    <property type="entry name" value="Cell_wall_metabolism_enzyme"/>
</dbReference>
<evidence type="ECO:0000256" key="9">
    <source>
        <dbReference type="SAM" id="SignalP"/>
    </source>
</evidence>
<keyword evidence="5" id="KW-0862">Zinc</keyword>
<evidence type="ECO:0000256" key="1">
    <source>
        <dbReference type="ARBA" id="ARBA00001947"/>
    </source>
</evidence>
<dbReference type="InterPro" id="IPR016047">
    <property type="entry name" value="M23ase_b-sheet_dom"/>
</dbReference>
<dbReference type="RefSeq" id="WP_379085008.1">
    <property type="nucleotide sequence ID" value="NZ_JBHTJO010000001.1"/>
</dbReference>
<dbReference type="Proteomes" id="UP001597102">
    <property type="component" value="Unassembled WGS sequence"/>
</dbReference>
<keyword evidence="12" id="KW-1185">Reference proteome</keyword>
<evidence type="ECO:0000256" key="7">
    <source>
        <dbReference type="SAM" id="Coils"/>
    </source>
</evidence>
<comment type="caution">
    <text evidence="11">The sequence shown here is derived from an EMBL/GenBank/DDBJ whole genome shotgun (WGS) entry which is preliminary data.</text>
</comment>
<organism evidence="11 12">
    <name type="scientific">Methyloligella solikamskensis</name>
    <dbReference type="NCBI Taxonomy" id="1177756"/>
    <lineage>
        <taxon>Bacteria</taxon>
        <taxon>Pseudomonadati</taxon>
        <taxon>Pseudomonadota</taxon>
        <taxon>Alphaproteobacteria</taxon>
        <taxon>Hyphomicrobiales</taxon>
        <taxon>Hyphomicrobiaceae</taxon>
        <taxon>Methyloligella</taxon>
    </lineage>
</organism>
<dbReference type="PANTHER" id="PTHR21666">
    <property type="entry name" value="PEPTIDASE-RELATED"/>
    <property type="match status" value="1"/>
</dbReference>
<accession>A0ABW3J6P1</accession>
<dbReference type="Gene3D" id="2.70.70.10">
    <property type="entry name" value="Glucose Permease (Domain IIA)"/>
    <property type="match status" value="1"/>
</dbReference>
<protein>
    <submittedName>
        <fullName evidence="11">Murein hydrolase activator EnvC family protein</fullName>
    </submittedName>
</protein>
<dbReference type="InterPro" id="IPR011055">
    <property type="entry name" value="Dup_hybrid_motif"/>
</dbReference>
<evidence type="ECO:0000313" key="12">
    <source>
        <dbReference type="Proteomes" id="UP001597102"/>
    </source>
</evidence>
<keyword evidence="9" id="KW-0732">Signal</keyword>